<keyword evidence="6 7" id="KW-0472">Membrane</keyword>
<reference evidence="9 10" key="1">
    <citation type="submission" date="2015-09" db="EMBL/GenBank/DDBJ databases">
        <title>Sorangium comparison.</title>
        <authorList>
            <person name="Zaburannyi N."/>
            <person name="Bunk B."/>
            <person name="Overmann J."/>
            <person name="Mueller R."/>
        </authorList>
    </citation>
    <scope>NUCLEOTIDE SEQUENCE [LARGE SCALE GENOMIC DNA]</scope>
    <source>
        <strain evidence="9 10">So ceGT47</strain>
    </source>
</reference>
<dbReference type="OrthoDB" id="9807274at2"/>
<dbReference type="AlphaFoldDB" id="A0A4P2QB47"/>
<dbReference type="NCBIfam" id="TIGR00711">
    <property type="entry name" value="efflux_EmrB"/>
    <property type="match status" value="1"/>
</dbReference>
<name>A0A4P2QB47_SORCE</name>
<dbReference type="PANTHER" id="PTHR42718:SF46">
    <property type="entry name" value="BLR6921 PROTEIN"/>
    <property type="match status" value="1"/>
</dbReference>
<dbReference type="Pfam" id="PF07690">
    <property type="entry name" value="MFS_1"/>
    <property type="match status" value="2"/>
</dbReference>
<dbReference type="PANTHER" id="PTHR42718">
    <property type="entry name" value="MAJOR FACILITATOR SUPERFAMILY MULTIDRUG TRANSPORTER MFSC"/>
    <property type="match status" value="1"/>
</dbReference>
<feature type="transmembrane region" description="Helical" evidence="7">
    <location>
        <begin position="227"/>
        <end position="247"/>
    </location>
</feature>
<feature type="transmembrane region" description="Helical" evidence="7">
    <location>
        <begin position="139"/>
        <end position="161"/>
    </location>
</feature>
<dbReference type="SUPFAM" id="SSF103473">
    <property type="entry name" value="MFS general substrate transporter"/>
    <property type="match status" value="1"/>
</dbReference>
<dbReference type="InterPro" id="IPR036259">
    <property type="entry name" value="MFS_trans_sf"/>
</dbReference>
<feature type="transmembrane region" description="Helical" evidence="7">
    <location>
        <begin position="167"/>
        <end position="190"/>
    </location>
</feature>
<comment type="subcellular location">
    <subcellularLocation>
        <location evidence="1">Cell membrane</location>
        <topology evidence="1">Multi-pass membrane protein</topology>
    </subcellularLocation>
</comment>
<keyword evidence="4 7" id="KW-0812">Transmembrane</keyword>
<dbReference type="CDD" id="cd17321">
    <property type="entry name" value="MFS_MMR_MDR_like"/>
    <property type="match status" value="1"/>
</dbReference>
<keyword evidence="3" id="KW-1003">Cell membrane</keyword>
<feature type="transmembrane region" description="Helical" evidence="7">
    <location>
        <begin position="329"/>
        <end position="349"/>
    </location>
</feature>
<feature type="transmembrane region" description="Helical" evidence="7">
    <location>
        <begin position="440"/>
        <end position="461"/>
    </location>
</feature>
<dbReference type="Gene3D" id="1.20.1250.20">
    <property type="entry name" value="MFS general substrate transporter like domains"/>
    <property type="match status" value="1"/>
</dbReference>
<dbReference type="InterPro" id="IPR020846">
    <property type="entry name" value="MFS_dom"/>
</dbReference>
<sequence length="475" mass="49181">MSSAAQSENNKKWLVLATIGLSVFMAMIDSSIVNLTLPTFAREMGVSFAAVQWIVLSYMLTVTTLMLSVGRLADIVGKRPMFVVGLAIFTVASGMCAIEVSLAWLIGWRVVQGVGASVVMALGPAILTEVFPPAERGKALGMIGTTVSAGIVLGPTLGGFILGSLGWGWIFLVNVPLGIIGCIVGARTLPAPVETRGQKFDIAGGVTMFGALLSLLLALTLGQRMGFGAPHILGLFAASVVLGAAFVKIENSVKQPLVQLPLFNNTIFSVNLVSSFLSFIATAGTLILMPFFLQQVLHYGAERTGLLLSVMPIVIGVVAPIAGTLSDKYGVRPITVAGLGVLLLGYLAVSGLTAQSTTLDYILRFLPVGLGLGLFQSPNNSAIMGSVPREHLGIASGLLAVSRTLGQTSGVAIIGALWSARVATHGGTAEGSAAPEAQVSGLHETALVLAGLVAVALLLTLRGTRPRREEIAATT</sequence>
<feature type="transmembrane region" description="Helical" evidence="7">
    <location>
        <begin position="110"/>
        <end position="127"/>
    </location>
</feature>
<feature type="transmembrane region" description="Helical" evidence="7">
    <location>
        <begin position="12"/>
        <end position="33"/>
    </location>
</feature>
<evidence type="ECO:0000256" key="7">
    <source>
        <dbReference type="SAM" id="Phobius"/>
    </source>
</evidence>
<feature type="transmembrane region" description="Helical" evidence="7">
    <location>
        <begin position="81"/>
        <end position="104"/>
    </location>
</feature>
<feature type="domain" description="Major facilitator superfamily (MFS) profile" evidence="8">
    <location>
        <begin position="15"/>
        <end position="468"/>
    </location>
</feature>
<evidence type="ECO:0000313" key="10">
    <source>
        <dbReference type="Proteomes" id="UP000295781"/>
    </source>
</evidence>
<organism evidence="9 10">
    <name type="scientific">Sorangium cellulosum</name>
    <name type="common">Polyangium cellulosum</name>
    <dbReference type="NCBI Taxonomy" id="56"/>
    <lineage>
        <taxon>Bacteria</taxon>
        <taxon>Pseudomonadati</taxon>
        <taxon>Myxococcota</taxon>
        <taxon>Polyangia</taxon>
        <taxon>Polyangiales</taxon>
        <taxon>Polyangiaceae</taxon>
        <taxon>Sorangium</taxon>
    </lineage>
</organism>
<evidence type="ECO:0000256" key="6">
    <source>
        <dbReference type="ARBA" id="ARBA00023136"/>
    </source>
</evidence>
<gene>
    <name evidence="9" type="ORF">SOCEGT47_074670</name>
</gene>
<dbReference type="RefSeq" id="WP_129354802.1">
    <property type="nucleotide sequence ID" value="NZ_CP012670.1"/>
</dbReference>
<dbReference type="InterPro" id="IPR004638">
    <property type="entry name" value="EmrB-like"/>
</dbReference>
<dbReference type="Gene3D" id="1.20.1720.10">
    <property type="entry name" value="Multidrug resistance protein D"/>
    <property type="match status" value="1"/>
</dbReference>
<dbReference type="PRINTS" id="PR01036">
    <property type="entry name" value="TCRTETB"/>
</dbReference>
<evidence type="ECO:0000256" key="2">
    <source>
        <dbReference type="ARBA" id="ARBA00022448"/>
    </source>
</evidence>
<protein>
    <submittedName>
        <fullName evidence="9">Multidrug MFS transporter</fullName>
    </submittedName>
</protein>
<dbReference type="GO" id="GO:0022857">
    <property type="term" value="F:transmembrane transporter activity"/>
    <property type="evidence" value="ECO:0007669"/>
    <property type="project" value="InterPro"/>
</dbReference>
<evidence type="ECO:0000259" key="8">
    <source>
        <dbReference type="PROSITE" id="PS50850"/>
    </source>
</evidence>
<feature type="transmembrane region" description="Helical" evidence="7">
    <location>
        <begin position="45"/>
        <end position="69"/>
    </location>
</feature>
<dbReference type="PROSITE" id="PS50850">
    <property type="entry name" value="MFS"/>
    <property type="match status" value="1"/>
</dbReference>
<evidence type="ECO:0000256" key="4">
    <source>
        <dbReference type="ARBA" id="ARBA00022692"/>
    </source>
</evidence>
<keyword evidence="2" id="KW-0813">Transport</keyword>
<dbReference type="Proteomes" id="UP000295781">
    <property type="component" value="Chromosome"/>
</dbReference>
<evidence type="ECO:0000256" key="3">
    <source>
        <dbReference type="ARBA" id="ARBA00022475"/>
    </source>
</evidence>
<dbReference type="InterPro" id="IPR011701">
    <property type="entry name" value="MFS"/>
</dbReference>
<evidence type="ECO:0000313" key="9">
    <source>
        <dbReference type="EMBL" id="AUX26897.1"/>
    </source>
</evidence>
<proteinExistence type="predicted"/>
<evidence type="ECO:0000256" key="1">
    <source>
        <dbReference type="ARBA" id="ARBA00004651"/>
    </source>
</evidence>
<accession>A0A4P2QB47</accession>
<keyword evidence="5 7" id="KW-1133">Transmembrane helix</keyword>
<dbReference type="EMBL" id="CP012670">
    <property type="protein sequence ID" value="AUX26897.1"/>
    <property type="molecule type" value="Genomic_DNA"/>
</dbReference>
<feature type="transmembrane region" description="Helical" evidence="7">
    <location>
        <begin position="268"/>
        <end position="293"/>
    </location>
</feature>
<evidence type="ECO:0000256" key="5">
    <source>
        <dbReference type="ARBA" id="ARBA00022989"/>
    </source>
</evidence>
<feature type="transmembrane region" description="Helical" evidence="7">
    <location>
        <begin position="305"/>
        <end position="322"/>
    </location>
</feature>
<feature type="transmembrane region" description="Helical" evidence="7">
    <location>
        <begin position="202"/>
        <end position="221"/>
    </location>
</feature>
<dbReference type="GO" id="GO:0005886">
    <property type="term" value="C:plasma membrane"/>
    <property type="evidence" value="ECO:0007669"/>
    <property type="project" value="UniProtKB-SubCell"/>
</dbReference>